<dbReference type="GO" id="GO:0008526">
    <property type="term" value="F:phosphatidylinositol transfer activity"/>
    <property type="evidence" value="ECO:0007669"/>
    <property type="project" value="TreeGrafter"/>
</dbReference>
<feature type="region of interest" description="Disordered" evidence="1">
    <location>
        <begin position="124"/>
        <end position="162"/>
    </location>
</feature>
<dbReference type="GO" id="GO:0031210">
    <property type="term" value="F:phosphatidylcholine binding"/>
    <property type="evidence" value="ECO:0007669"/>
    <property type="project" value="TreeGrafter"/>
</dbReference>
<dbReference type="GO" id="GO:0008525">
    <property type="term" value="F:phosphatidylcholine transporter activity"/>
    <property type="evidence" value="ECO:0007669"/>
    <property type="project" value="TreeGrafter"/>
</dbReference>
<feature type="compositionally biased region" description="Basic residues" evidence="1">
    <location>
        <begin position="73"/>
        <end position="82"/>
    </location>
</feature>
<dbReference type="Proteomes" id="UP000076420">
    <property type="component" value="Unassembled WGS sequence"/>
</dbReference>
<evidence type="ECO:0000313" key="3">
    <source>
        <dbReference type="EnsemblMetazoa" id="BGLB036506-PA"/>
    </source>
</evidence>
<dbReference type="Gene3D" id="3.30.530.20">
    <property type="match status" value="1"/>
</dbReference>
<dbReference type="AlphaFoldDB" id="A0A2C9LYP6"/>
<dbReference type="GO" id="GO:0005737">
    <property type="term" value="C:cytoplasm"/>
    <property type="evidence" value="ECO:0007669"/>
    <property type="project" value="TreeGrafter"/>
</dbReference>
<dbReference type="VEuPathDB" id="VectorBase:BGLB036506"/>
<dbReference type="PANTHER" id="PTHR10658:SF81">
    <property type="entry name" value="PROTEIN RETINAL DEGENERATION B"/>
    <property type="match status" value="1"/>
</dbReference>
<reference evidence="3" key="1">
    <citation type="submission" date="2020-05" db="UniProtKB">
        <authorList>
            <consortium name="EnsemblMetazoa"/>
        </authorList>
    </citation>
    <scope>IDENTIFICATION</scope>
    <source>
        <strain evidence="3">BB02</strain>
    </source>
</reference>
<accession>A0A2C9LYP6</accession>
<protein>
    <recommendedName>
        <fullName evidence="2">Phosphatidylinositol transfer protein N-terminal domain-containing protein</fullName>
    </recommendedName>
</protein>
<dbReference type="PANTHER" id="PTHR10658">
    <property type="entry name" value="PHOSPHATIDYLINOSITOL TRANSFER PROTEIN"/>
    <property type="match status" value="1"/>
</dbReference>
<proteinExistence type="predicted"/>
<gene>
    <name evidence="3" type="primary">106059640</name>
</gene>
<organism evidence="3 4">
    <name type="scientific">Biomphalaria glabrata</name>
    <name type="common">Bloodfluke planorb</name>
    <name type="synonym">Freshwater snail</name>
    <dbReference type="NCBI Taxonomy" id="6526"/>
    <lineage>
        <taxon>Eukaryota</taxon>
        <taxon>Metazoa</taxon>
        <taxon>Spiralia</taxon>
        <taxon>Lophotrochozoa</taxon>
        <taxon>Mollusca</taxon>
        <taxon>Gastropoda</taxon>
        <taxon>Heterobranchia</taxon>
        <taxon>Euthyneura</taxon>
        <taxon>Panpulmonata</taxon>
        <taxon>Hygrophila</taxon>
        <taxon>Lymnaeoidea</taxon>
        <taxon>Planorbidae</taxon>
        <taxon>Biomphalaria</taxon>
    </lineage>
</organism>
<feature type="domain" description="Phosphatidylinositol transfer protein N-terminal" evidence="2">
    <location>
        <begin position="1"/>
        <end position="31"/>
    </location>
</feature>
<dbReference type="InterPro" id="IPR001666">
    <property type="entry name" value="PI_transfer"/>
</dbReference>
<feature type="region of interest" description="Disordered" evidence="1">
    <location>
        <begin position="40"/>
        <end position="95"/>
    </location>
</feature>
<dbReference type="InterPro" id="IPR023393">
    <property type="entry name" value="START-like_dom_sf"/>
</dbReference>
<dbReference type="SUPFAM" id="SSF55961">
    <property type="entry name" value="Bet v1-like"/>
    <property type="match status" value="1"/>
</dbReference>
<evidence type="ECO:0000256" key="1">
    <source>
        <dbReference type="SAM" id="MobiDB-lite"/>
    </source>
</evidence>
<dbReference type="GO" id="GO:0035091">
    <property type="term" value="F:phosphatidylinositol binding"/>
    <property type="evidence" value="ECO:0007669"/>
    <property type="project" value="TreeGrafter"/>
</dbReference>
<dbReference type="VEuPathDB" id="VectorBase:BGLAX_034446"/>
<dbReference type="InterPro" id="IPR055261">
    <property type="entry name" value="PI_transfer_N"/>
</dbReference>
<feature type="compositionally biased region" description="Low complexity" evidence="1">
    <location>
        <begin position="126"/>
        <end position="141"/>
    </location>
</feature>
<evidence type="ECO:0000313" key="4">
    <source>
        <dbReference type="Proteomes" id="UP000076420"/>
    </source>
</evidence>
<sequence>MLRAHRQAWCWQDEYYGLTLEDIRALERETQLALAEKMAAANQAHGVGSPETNDSPTRRSSSASSDSSERRLSHPHHHHHRVAEKSKSGVHFSETLLKDSPSLEAASDFSRSVSQESNASTVINGAVVASSSSPSVPSSQSRHSHSSQRHSSSEGECVQSLQ</sequence>
<dbReference type="EnsemblMetazoa" id="BGLB036506-RA">
    <property type="protein sequence ID" value="BGLB036506-PA"/>
    <property type="gene ID" value="BGLB036506"/>
</dbReference>
<name>A0A2C9LYP6_BIOGL</name>
<dbReference type="Pfam" id="PF02121">
    <property type="entry name" value="IP_trans"/>
    <property type="match status" value="1"/>
</dbReference>
<dbReference type="KEGG" id="bgt:106059640"/>
<dbReference type="STRING" id="6526.A0A2C9LYP6"/>
<evidence type="ECO:0000259" key="2">
    <source>
        <dbReference type="Pfam" id="PF02121"/>
    </source>
</evidence>